<dbReference type="EMBL" id="KN838747">
    <property type="protein sequence ID" value="KIJ95661.1"/>
    <property type="molecule type" value="Genomic_DNA"/>
</dbReference>
<proteinExistence type="predicted"/>
<dbReference type="AlphaFoldDB" id="A0A0C9XD52"/>
<accession>A0A0C9XD52</accession>
<feature type="non-terminal residue" evidence="1">
    <location>
        <position position="1"/>
    </location>
</feature>
<reference evidence="2" key="2">
    <citation type="submission" date="2015-01" db="EMBL/GenBank/DDBJ databases">
        <title>Evolutionary Origins and Diversification of the Mycorrhizal Mutualists.</title>
        <authorList>
            <consortium name="DOE Joint Genome Institute"/>
            <consortium name="Mycorrhizal Genomics Consortium"/>
            <person name="Kohler A."/>
            <person name="Kuo A."/>
            <person name="Nagy L.G."/>
            <person name="Floudas D."/>
            <person name="Copeland A."/>
            <person name="Barry K.W."/>
            <person name="Cichocki N."/>
            <person name="Veneault-Fourrey C."/>
            <person name="LaButti K."/>
            <person name="Lindquist E.A."/>
            <person name="Lipzen A."/>
            <person name="Lundell T."/>
            <person name="Morin E."/>
            <person name="Murat C."/>
            <person name="Riley R."/>
            <person name="Ohm R."/>
            <person name="Sun H."/>
            <person name="Tunlid A."/>
            <person name="Henrissat B."/>
            <person name="Grigoriev I.V."/>
            <person name="Hibbett D.S."/>
            <person name="Martin F."/>
        </authorList>
    </citation>
    <scope>NUCLEOTIDE SEQUENCE [LARGE SCALE GENOMIC DNA]</scope>
    <source>
        <strain evidence="2">LaAM-08-1</strain>
    </source>
</reference>
<evidence type="ECO:0000313" key="2">
    <source>
        <dbReference type="Proteomes" id="UP000054477"/>
    </source>
</evidence>
<keyword evidence="2" id="KW-1185">Reference proteome</keyword>
<feature type="non-terminal residue" evidence="1">
    <location>
        <position position="69"/>
    </location>
</feature>
<evidence type="ECO:0000313" key="1">
    <source>
        <dbReference type="EMBL" id="KIJ95661.1"/>
    </source>
</evidence>
<name>A0A0C9XD52_9AGAR</name>
<dbReference type="Proteomes" id="UP000054477">
    <property type="component" value="Unassembled WGS sequence"/>
</dbReference>
<sequence length="69" mass="7565">THHTQLFLALPTPKSPRFNHIDPLGLQSTISGHRTTERPYIAPLPHAGALPFSLLSDSRPLPPLLVPLN</sequence>
<dbReference type="HOGENOM" id="CLU_2782799_0_0_1"/>
<protein>
    <submittedName>
        <fullName evidence="1">Uncharacterized protein</fullName>
    </submittedName>
</protein>
<organism evidence="1 2">
    <name type="scientific">Laccaria amethystina LaAM-08-1</name>
    <dbReference type="NCBI Taxonomy" id="1095629"/>
    <lineage>
        <taxon>Eukaryota</taxon>
        <taxon>Fungi</taxon>
        <taxon>Dikarya</taxon>
        <taxon>Basidiomycota</taxon>
        <taxon>Agaricomycotina</taxon>
        <taxon>Agaricomycetes</taxon>
        <taxon>Agaricomycetidae</taxon>
        <taxon>Agaricales</taxon>
        <taxon>Agaricineae</taxon>
        <taxon>Hydnangiaceae</taxon>
        <taxon>Laccaria</taxon>
    </lineage>
</organism>
<reference evidence="1 2" key="1">
    <citation type="submission" date="2014-04" db="EMBL/GenBank/DDBJ databases">
        <authorList>
            <consortium name="DOE Joint Genome Institute"/>
            <person name="Kuo A."/>
            <person name="Kohler A."/>
            <person name="Nagy L.G."/>
            <person name="Floudas D."/>
            <person name="Copeland A."/>
            <person name="Barry K.W."/>
            <person name="Cichocki N."/>
            <person name="Veneault-Fourrey C."/>
            <person name="LaButti K."/>
            <person name="Lindquist E.A."/>
            <person name="Lipzen A."/>
            <person name="Lundell T."/>
            <person name="Morin E."/>
            <person name="Murat C."/>
            <person name="Sun H."/>
            <person name="Tunlid A."/>
            <person name="Henrissat B."/>
            <person name="Grigoriev I.V."/>
            <person name="Hibbett D.S."/>
            <person name="Martin F."/>
            <person name="Nordberg H.P."/>
            <person name="Cantor M.N."/>
            <person name="Hua S.X."/>
        </authorList>
    </citation>
    <scope>NUCLEOTIDE SEQUENCE [LARGE SCALE GENOMIC DNA]</scope>
    <source>
        <strain evidence="1 2">LaAM-08-1</strain>
    </source>
</reference>
<gene>
    <name evidence="1" type="ORF">K443DRAFT_638215</name>
</gene>